<keyword evidence="3 8" id="KW-0812">Transmembrane</keyword>
<dbReference type="InterPro" id="IPR013099">
    <property type="entry name" value="K_chnl_dom"/>
</dbReference>
<dbReference type="GO" id="GO:0005886">
    <property type="term" value="C:plasma membrane"/>
    <property type="evidence" value="ECO:0007669"/>
    <property type="project" value="TreeGrafter"/>
</dbReference>
<evidence type="ECO:0000256" key="7">
    <source>
        <dbReference type="ARBA" id="ARBA00023303"/>
    </source>
</evidence>
<feature type="transmembrane region" description="Helical" evidence="10">
    <location>
        <begin position="268"/>
        <end position="290"/>
    </location>
</feature>
<dbReference type="SUPFAM" id="SSF81324">
    <property type="entry name" value="Voltage-gated potassium channels"/>
    <property type="match status" value="2"/>
</dbReference>
<keyword evidence="7 8" id="KW-0407">Ion channel</keyword>
<dbReference type="GO" id="GO:0030322">
    <property type="term" value="P:stabilization of membrane potential"/>
    <property type="evidence" value="ECO:0007669"/>
    <property type="project" value="TreeGrafter"/>
</dbReference>
<evidence type="ECO:0000256" key="4">
    <source>
        <dbReference type="ARBA" id="ARBA00022989"/>
    </source>
</evidence>
<dbReference type="Gene3D" id="1.10.287.70">
    <property type="match status" value="2"/>
</dbReference>
<dbReference type="EMBL" id="KV425908">
    <property type="protein sequence ID" value="KZV99646.1"/>
    <property type="molecule type" value="Genomic_DNA"/>
</dbReference>
<evidence type="ECO:0000313" key="13">
    <source>
        <dbReference type="Proteomes" id="UP000077266"/>
    </source>
</evidence>
<dbReference type="PANTHER" id="PTHR11003">
    <property type="entry name" value="POTASSIUM CHANNEL, SUBFAMILY K"/>
    <property type="match status" value="1"/>
</dbReference>
<evidence type="ECO:0000256" key="6">
    <source>
        <dbReference type="ARBA" id="ARBA00023136"/>
    </source>
</evidence>
<dbReference type="GO" id="GO:0022841">
    <property type="term" value="F:potassium ion leak channel activity"/>
    <property type="evidence" value="ECO:0007669"/>
    <property type="project" value="TreeGrafter"/>
</dbReference>
<proteinExistence type="inferred from homology"/>
<name>A0A165MRC8_EXIGL</name>
<feature type="compositionally biased region" description="Basic and acidic residues" evidence="9">
    <location>
        <begin position="16"/>
        <end position="41"/>
    </location>
</feature>
<feature type="transmembrane region" description="Helical" evidence="10">
    <location>
        <begin position="499"/>
        <end position="521"/>
    </location>
</feature>
<evidence type="ECO:0000256" key="8">
    <source>
        <dbReference type="RuleBase" id="RU003857"/>
    </source>
</evidence>
<evidence type="ECO:0000256" key="2">
    <source>
        <dbReference type="ARBA" id="ARBA00022448"/>
    </source>
</evidence>
<dbReference type="GO" id="GO:0015271">
    <property type="term" value="F:outward rectifier potassium channel activity"/>
    <property type="evidence" value="ECO:0007669"/>
    <property type="project" value="TreeGrafter"/>
</dbReference>
<gene>
    <name evidence="12" type="ORF">EXIGLDRAFT_746068</name>
</gene>
<dbReference type="Proteomes" id="UP000077266">
    <property type="component" value="Unassembled WGS sequence"/>
</dbReference>
<keyword evidence="6 10" id="KW-0472">Membrane</keyword>
<keyword evidence="2 8" id="KW-0813">Transport</keyword>
<accession>A0A165MRC8</accession>
<dbReference type="CDD" id="cd00637">
    <property type="entry name" value="7tm_classA_rhodopsin-like"/>
    <property type="match status" value="1"/>
</dbReference>
<evidence type="ECO:0000256" key="5">
    <source>
        <dbReference type="ARBA" id="ARBA00023065"/>
    </source>
</evidence>
<dbReference type="STRING" id="1314781.A0A165MRC8"/>
<protein>
    <submittedName>
        <fullName evidence="12">Voltage-gated potassium channel</fullName>
    </submittedName>
</protein>
<reference evidence="12 13" key="1">
    <citation type="journal article" date="2016" name="Mol. Biol. Evol.">
        <title>Comparative Genomics of Early-Diverging Mushroom-Forming Fungi Provides Insights into the Origins of Lignocellulose Decay Capabilities.</title>
        <authorList>
            <person name="Nagy L.G."/>
            <person name="Riley R."/>
            <person name="Tritt A."/>
            <person name="Adam C."/>
            <person name="Daum C."/>
            <person name="Floudas D."/>
            <person name="Sun H."/>
            <person name="Yadav J.S."/>
            <person name="Pangilinan J."/>
            <person name="Larsson K.H."/>
            <person name="Matsuura K."/>
            <person name="Barry K."/>
            <person name="Labutti K."/>
            <person name="Kuo R."/>
            <person name="Ohm R.A."/>
            <person name="Bhattacharya S.S."/>
            <person name="Shirouzu T."/>
            <person name="Yoshinaga Y."/>
            <person name="Martin F.M."/>
            <person name="Grigoriev I.V."/>
            <person name="Hibbett D.S."/>
        </authorList>
    </citation>
    <scope>NUCLEOTIDE SEQUENCE [LARGE SCALE GENOMIC DNA]</scope>
    <source>
        <strain evidence="12 13">HHB12029</strain>
    </source>
</reference>
<evidence type="ECO:0000256" key="9">
    <source>
        <dbReference type="SAM" id="MobiDB-lite"/>
    </source>
</evidence>
<keyword evidence="5 8" id="KW-0406">Ion transport</keyword>
<feature type="transmembrane region" description="Helical" evidence="10">
    <location>
        <begin position="527"/>
        <end position="545"/>
    </location>
</feature>
<dbReference type="PRINTS" id="PR01333">
    <property type="entry name" value="2POREKCHANEL"/>
</dbReference>
<organism evidence="12 13">
    <name type="scientific">Exidia glandulosa HHB12029</name>
    <dbReference type="NCBI Taxonomy" id="1314781"/>
    <lineage>
        <taxon>Eukaryota</taxon>
        <taxon>Fungi</taxon>
        <taxon>Dikarya</taxon>
        <taxon>Basidiomycota</taxon>
        <taxon>Agaricomycotina</taxon>
        <taxon>Agaricomycetes</taxon>
        <taxon>Auriculariales</taxon>
        <taxon>Exidiaceae</taxon>
        <taxon>Exidia</taxon>
    </lineage>
</organism>
<evidence type="ECO:0000259" key="11">
    <source>
        <dbReference type="Pfam" id="PF07885"/>
    </source>
</evidence>
<sequence>MGLLNLVLPLTMATTSRRDASRDEELGSSGPRHDSERRDADDGALDPDDEFDGDAGDDANDGLQNGGPVERTWTTGSTITMRSTVRHGPVGRAFVRIRKFLFQPGPEDSQIVPHYRHLPILSGVVVPFSTLLEIPGLTEHWYIRTEGSAVVEIRANPAILDVGMAVSMACGLLANVFLVCRFLEKRPRTMTLLAIVCLTIHDILNAIAVSVFGIVHRVDDGFTYGEAFWITLCSTVASTFVNVTLIVDFVQTKDFAKSGSGLTRKQRSLVIIIMILLCWIALGALCNTFLNNLNFVEALYFTVVSVETVGFGDISPISTGARIFNIAYTVIGILNLALAVSIARETIIEAFEQSYRRRKHELAERRREHRRRRIAQHARTHAIETQLRAAGLPIYVPRKRTALTGQNELNTQALTEHQLNVALQEAAEVTRSRLQLVQNPLSRHSTLQNVAGVVNESGPASAADQLREELALAGRSWEAQEQAYRNFRRLLAKEEKKEMAAKLTIAWSVFLIFWVLGAVIFWKTEGWSFGIALYFCFITFSTIGYGDFSPRTPAGRAIFVVWALMGVAAMTILISVISEAYSSKYHNIVTNDAVDTAVKAVRAHIGRKREDAAAAAEDLSTSSGSPTPSQAGARLSLVDVKTSIQTVSQDLIDVARDFQSHLQYFGSGAATGGQPPPDSLRVLLDDLAEAENIDEKMKATLLQDAEARKMLFALSYEKRLRKLIGKAERAIAKLGERSDDIAATDDLLERTLARRRLTELDTDDPSHHNLRTTFLHAGGFVSDPHLSPTRDV</sequence>
<feature type="transmembrane region" description="Helical" evidence="10">
    <location>
        <begin position="323"/>
        <end position="343"/>
    </location>
</feature>
<evidence type="ECO:0000256" key="1">
    <source>
        <dbReference type="ARBA" id="ARBA00004141"/>
    </source>
</evidence>
<dbReference type="OrthoDB" id="297496at2759"/>
<evidence type="ECO:0000256" key="3">
    <source>
        <dbReference type="ARBA" id="ARBA00022692"/>
    </source>
</evidence>
<feature type="domain" description="Potassium channel" evidence="11">
    <location>
        <begin position="274"/>
        <end position="347"/>
    </location>
</feature>
<feature type="transmembrane region" description="Helical" evidence="10">
    <location>
        <begin position="158"/>
        <end position="180"/>
    </location>
</feature>
<feature type="compositionally biased region" description="Acidic residues" evidence="9">
    <location>
        <begin position="42"/>
        <end position="60"/>
    </location>
</feature>
<evidence type="ECO:0000256" key="10">
    <source>
        <dbReference type="SAM" id="Phobius"/>
    </source>
</evidence>
<dbReference type="PANTHER" id="PTHR11003:SF342">
    <property type="entry name" value="OUTWARD-RECTIFIER POTASSIUM CHANNEL TOK1"/>
    <property type="match status" value="1"/>
</dbReference>
<feature type="region of interest" description="Disordered" evidence="9">
    <location>
        <begin position="12"/>
        <end position="77"/>
    </location>
</feature>
<feature type="transmembrane region" description="Helical" evidence="10">
    <location>
        <begin position="227"/>
        <end position="247"/>
    </location>
</feature>
<keyword evidence="13" id="KW-1185">Reference proteome</keyword>
<dbReference type="InterPro" id="IPR003280">
    <property type="entry name" value="2pore_dom_K_chnl"/>
</dbReference>
<feature type="transmembrane region" description="Helical" evidence="10">
    <location>
        <begin position="557"/>
        <end position="577"/>
    </location>
</feature>
<dbReference type="AlphaFoldDB" id="A0A165MRC8"/>
<feature type="transmembrane region" description="Helical" evidence="10">
    <location>
        <begin position="192"/>
        <end position="215"/>
    </location>
</feature>
<feature type="domain" description="Potassium channel" evidence="11">
    <location>
        <begin position="510"/>
        <end position="581"/>
    </location>
</feature>
<dbReference type="InParanoid" id="A0A165MRC8"/>
<comment type="similarity">
    <text evidence="8">Belongs to the two pore domain potassium channel (TC 1.A.1.8) family.</text>
</comment>
<comment type="subcellular location">
    <subcellularLocation>
        <location evidence="1">Membrane</location>
        <topology evidence="1">Multi-pass membrane protein</topology>
    </subcellularLocation>
</comment>
<dbReference type="Pfam" id="PF07885">
    <property type="entry name" value="Ion_trans_2"/>
    <property type="match status" value="2"/>
</dbReference>
<evidence type="ECO:0000313" key="12">
    <source>
        <dbReference type="EMBL" id="KZV99646.1"/>
    </source>
</evidence>
<keyword evidence="4 10" id="KW-1133">Transmembrane helix</keyword>